<feature type="domain" description="HTH cro/C1-type" evidence="2">
    <location>
        <begin position="4"/>
        <end position="60"/>
    </location>
</feature>
<protein>
    <submittedName>
        <fullName evidence="3">Helix-turn-helix domain-containing protein</fullName>
    </submittedName>
</protein>
<dbReference type="GeneID" id="90530909"/>
<evidence type="ECO:0000313" key="4">
    <source>
        <dbReference type="Proteomes" id="UP001524473"/>
    </source>
</evidence>
<keyword evidence="4" id="KW-1185">Reference proteome</keyword>
<comment type="caution">
    <text evidence="3">The sequence shown here is derived from an EMBL/GenBank/DDBJ whole genome shotgun (WGS) entry which is preliminary data.</text>
</comment>
<dbReference type="CDD" id="cd00093">
    <property type="entry name" value="HTH_XRE"/>
    <property type="match status" value="2"/>
</dbReference>
<proteinExistence type="predicted"/>
<dbReference type="Pfam" id="PF01381">
    <property type="entry name" value="HTH_3"/>
    <property type="match status" value="2"/>
</dbReference>
<dbReference type="Gene3D" id="1.10.260.40">
    <property type="entry name" value="lambda repressor-like DNA-binding domains"/>
    <property type="match status" value="2"/>
</dbReference>
<evidence type="ECO:0000313" key="3">
    <source>
        <dbReference type="EMBL" id="MCQ4841247.1"/>
    </source>
</evidence>
<sequence>MTNLEALRNGKGWSRMQLCKIIGRGVTVRMIFSYEREGVNPDIDLLIAFADVFNVSVDFLLGRSNPDTQPYDELAEPLNISRFGERIQQFRINHNLEKKDIAEAAGITCTYLGAIENGRSPKLETAIRILNALGASADYAFMDVLTASAPIKSALLQDRVFSLPVEKRAQALNLIEAILKTL</sequence>
<name>A0ABT1S2S5_9FIRM</name>
<keyword evidence="1" id="KW-0238">DNA-binding</keyword>
<gene>
    <name evidence="3" type="ORF">NE695_15135</name>
</gene>
<evidence type="ECO:0000256" key="1">
    <source>
        <dbReference type="ARBA" id="ARBA00023125"/>
    </source>
</evidence>
<reference evidence="3 4" key="1">
    <citation type="submission" date="2022-06" db="EMBL/GenBank/DDBJ databases">
        <title>Isolation of gut microbiota from human fecal samples.</title>
        <authorList>
            <person name="Pamer E.G."/>
            <person name="Barat B."/>
            <person name="Waligurski E."/>
            <person name="Medina S."/>
            <person name="Paddock L."/>
            <person name="Mostad J."/>
        </authorList>
    </citation>
    <scope>NUCLEOTIDE SEQUENCE [LARGE SCALE GENOMIC DNA]</scope>
    <source>
        <strain evidence="3 4">DFI.9.73</strain>
    </source>
</reference>
<dbReference type="EMBL" id="JANFZH010000042">
    <property type="protein sequence ID" value="MCQ4841247.1"/>
    <property type="molecule type" value="Genomic_DNA"/>
</dbReference>
<evidence type="ECO:0000259" key="2">
    <source>
        <dbReference type="PROSITE" id="PS50943"/>
    </source>
</evidence>
<dbReference type="SMART" id="SM00530">
    <property type="entry name" value="HTH_XRE"/>
    <property type="match status" value="2"/>
</dbReference>
<dbReference type="InterPro" id="IPR001387">
    <property type="entry name" value="Cro/C1-type_HTH"/>
</dbReference>
<dbReference type="PANTHER" id="PTHR46558">
    <property type="entry name" value="TRACRIPTIONAL REGULATORY PROTEIN-RELATED-RELATED"/>
    <property type="match status" value="1"/>
</dbReference>
<accession>A0ABT1S2S5</accession>
<dbReference type="SUPFAM" id="SSF47413">
    <property type="entry name" value="lambda repressor-like DNA-binding domains"/>
    <property type="match status" value="2"/>
</dbReference>
<dbReference type="PANTHER" id="PTHR46558:SF11">
    <property type="entry name" value="HTH-TYPE TRANSCRIPTIONAL REGULATOR XRE"/>
    <property type="match status" value="1"/>
</dbReference>
<feature type="domain" description="HTH cro/C1-type" evidence="2">
    <location>
        <begin position="87"/>
        <end position="140"/>
    </location>
</feature>
<dbReference type="InterPro" id="IPR010982">
    <property type="entry name" value="Lambda_DNA-bd_dom_sf"/>
</dbReference>
<dbReference type="PROSITE" id="PS50943">
    <property type="entry name" value="HTH_CROC1"/>
    <property type="match status" value="2"/>
</dbReference>
<dbReference type="RefSeq" id="WP_147578463.1">
    <property type="nucleotide sequence ID" value="NZ_CABKVV010000006.1"/>
</dbReference>
<organism evidence="3 4">
    <name type="scientific">Neglectibacter timonensis</name>
    <dbReference type="NCBI Taxonomy" id="1776382"/>
    <lineage>
        <taxon>Bacteria</taxon>
        <taxon>Bacillati</taxon>
        <taxon>Bacillota</taxon>
        <taxon>Clostridia</taxon>
        <taxon>Eubacteriales</taxon>
        <taxon>Oscillospiraceae</taxon>
        <taxon>Neglectibacter</taxon>
    </lineage>
</organism>
<dbReference type="Proteomes" id="UP001524473">
    <property type="component" value="Unassembled WGS sequence"/>
</dbReference>